<organism evidence="7 8">
    <name type="scientific">Candidatus Woesebacteria bacterium RBG_13_34_9</name>
    <dbReference type="NCBI Taxonomy" id="1802477"/>
    <lineage>
        <taxon>Bacteria</taxon>
        <taxon>Candidatus Woeseibacteriota</taxon>
    </lineage>
</organism>
<dbReference type="GO" id="GO:0009252">
    <property type="term" value="P:peptidoglycan biosynthetic process"/>
    <property type="evidence" value="ECO:0007669"/>
    <property type="project" value="UniProtKB-KW"/>
</dbReference>
<comment type="caution">
    <text evidence="7">The sequence shown here is derived from an EMBL/GenBank/DDBJ whole genome shotgun (WGS) entry which is preliminary data.</text>
</comment>
<evidence type="ECO:0000313" key="7">
    <source>
        <dbReference type="EMBL" id="OGM09538.1"/>
    </source>
</evidence>
<dbReference type="Pfam" id="PF02388">
    <property type="entry name" value="FemAB"/>
    <property type="match status" value="1"/>
</dbReference>
<dbReference type="PROSITE" id="PS51191">
    <property type="entry name" value="FEMABX"/>
    <property type="match status" value="1"/>
</dbReference>
<dbReference type="Gene3D" id="3.40.630.30">
    <property type="match status" value="1"/>
</dbReference>
<evidence type="ECO:0000256" key="2">
    <source>
        <dbReference type="ARBA" id="ARBA00022679"/>
    </source>
</evidence>
<evidence type="ECO:0000256" key="3">
    <source>
        <dbReference type="ARBA" id="ARBA00022960"/>
    </source>
</evidence>
<evidence type="ECO:0000256" key="5">
    <source>
        <dbReference type="ARBA" id="ARBA00023315"/>
    </source>
</evidence>
<sequence>MLNQVFNFMLDLRQTSEYAEYMQNTGWVVEKSSNCFVYIKKFPIIGSFIKIQRPQQFNHKTIEQLIKKYRAFQVVLEPILSTNIRAVVSQNQLIAKDLKQSKCPFLPSKTIHIDLSKSQEQLLKEMHYKTRYNIKKAKSLKLKTKSSKDIEKFANFWQRCALEQRGMYLSQKKEIIKLNSAFRKNAHIINCLKDNILLSGILLIQTKDIAYYMYAASSNMGKKLFAPTLNAWEAIKLAKKLHCKIFDFEGIYDERFPLKTWLGFTRFKKSFGGKEIEYPGAFVKYHIPI</sequence>
<accession>A0A1F7X593</accession>
<dbReference type="AlphaFoldDB" id="A0A1F7X593"/>
<evidence type="ECO:0000256" key="4">
    <source>
        <dbReference type="ARBA" id="ARBA00022984"/>
    </source>
</evidence>
<keyword evidence="3" id="KW-0133">Cell shape</keyword>
<dbReference type="InterPro" id="IPR003447">
    <property type="entry name" value="FEMABX"/>
</dbReference>
<dbReference type="PANTHER" id="PTHR36174:SF1">
    <property type="entry name" value="LIPID II:GLYCINE GLYCYLTRANSFERASE"/>
    <property type="match status" value="1"/>
</dbReference>
<dbReference type="GO" id="GO:0016755">
    <property type="term" value="F:aminoacyltransferase activity"/>
    <property type="evidence" value="ECO:0007669"/>
    <property type="project" value="InterPro"/>
</dbReference>
<name>A0A1F7X593_9BACT</name>
<keyword evidence="4" id="KW-0573">Peptidoglycan synthesis</keyword>
<dbReference type="Proteomes" id="UP000179219">
    <property type="component" value="Unassembled WGS sequence"/>
</dbReference>
<comment type="similarity">
    <text evidence="1">Belongs to the FemABX family.</text>
</comment>
<keyword evidence="6" id="KW-0961">Cell wall biogenesis/degradation</keyword>
<dbReference type="PANTHER" id="PTHR36174">
    <property type="entry name" value="LIPID II:GLYCINE GLYCYLTRANSFERASE"/>
    <property type="match status" value="1"/>
</dbReference>
<evidence type="ECO:0000256" key="1">
    <source>
        <dbReference type="ARBA" id="ARBA00009943"/>
    </source>
</evidence>
<evidence type="ECO:0000313" key="8">
    <source>
        <dbReference type="Proteomes" id="UP000179219"/>
    </source>
</evidence>
<gene>
    <name evidence="7" type="ORF">A2159_00090</name>
</gene>
<keyword evidence="2" id="KW-0808">Transferase</keyword>
<evidence type="ECO:0000256" key="6">
    <source>
        <dbReference type="ARBA" id="ARBA00023316"/>
    </source>
</evidence>
<dbReference type="EMBL" id="MGFP01000021">
    <property type="protein sequence ID" value="OGM09538.1"/>
    <property type="molecule type" value="Genomic_DNA"/>
</dbReference>
<dbReference type="GO" id="GO:0008360">
    <property type="term" value="P:regulation of cell shape"/>
    <property type="evidence" value="ECO:0007669"/>
    <property type="project" value="UniProtKB-KW"/>
</dbReference>
<dbReference type="InterPro" id="IPR016181">
    <property type="entry name" value="Acyl_CoA_acyltransferase"/>
</dbReference>
<dbReference type="InterPro" id="IPR050644">
    <property type="entry name" value="PG_Glycine_Bridge_Synth"/>
</dbReference>
<dbReference type="GO" id="GO:0071555">
    <property type="term" value="P:cell wall organization"/>
    <property type="evidence" value="ECO:0007669"/>
    <property type="project" value="UniProtKB-KW"/>
</dbReference>
<evidence type="ECO:0008006" key="9">
    <source>
        <dbReference type="Google" id="ProtNLM"/>
    </source>
</evidence>
<dbReference type="SUPFAM" id="SSF55729">
    <property type="entry name" value="Acyl-CoA N-acyltransferases (Nat)"/>
    <property type="match status" value="1"/>
</dbReference>
<proteinExistence type="inferred from homology"/>
<reference evidence="7 8" key="1">
    <citation type="journal article" date="2016" name="Nat. Commun.">
        <title>Thousands of microbial genomes shed light on interconnected biogeochemical processes in an aquifer system.</title>
        <authorList>
            <person name="Anantharaman K."/>
            <person name="Brown C.T."/>
            <person name="Hug L.A."/>
            <person name="Sharon I."/>
            <person name="Castelle C.J."/>
            <person name="Probst A.J."/>
            <person name="Thomas B.C."/>
            <person name="Singh A."/>
            <person name="Wilkins M.J."/>
            <person name="Karaoz U."/>
            <person name="Brodie E.L."/>
            <person name="Williams K.H."/>
            <person name="Hubbard S.S."/>
            <person name="Banfield J.F."/>
        </authorList>
    </citation>
    <scope>NUCLEOTIDE SEQUENCE [LARGE SCALE GENOMIC DNA]</scope>
</reference>
<keyword evidence="5" id="KW-0012">Acyltransferase</keyword>
<protein>
    <recommendedName>
        <fullName evidence="9">BioF2-like acetyltransferase domain-containing protein</fullName>
    </recommendedName>
</protein>